<name>A0ABX5ZAA9_9MICO</name>
<gene>
    <name evidence="1" type="ORF">FV141_09895</name>
</gene>
<dbReference type="Pfam" id="PF14907">
    <property type="entry name" value="NTP_transf_5"/>
    <property type="match status" value="1"/>
</dbReference>
<proteinExistence type="predicted"/>
<evidence type="ECO:0000313" key="1">
    <source>
        <dbReference type="EMBL" id="QEH93807.1"/>
    </source>
</evidence>
<dbReference type="InterPro" id="IPR039498">
    <property type="entry name" value="NTP_transf_5"/>
</dbReference>
<dbReference type="EMBL" id="CP043031">
    <property type="protein sequence ID" value="QEH93807.1"/>
    <property type="molecule type" value="Genomic_DNA"/>
</dbReference>
<reference evidence="1 2" key="1">
    <citation type="submission" date="2019-08" db="EMBL/GenBank/DDBJ databases">
        <title>Dermacoccus abyssi strain HZAU 226, whole genome Nanopore sequencing project.</title>
        <authorList>
            <person name="Guo A."/>
            <person name="Zhang X."/>
            <person name="Ruan Y."/>
            <person name="Liu W."/>
            <person name="Chen Q."/>
            <person name="Gu L."/>
        </authorList>
    </citation>
    <scope>NUCLEOTIDE SEQUENCE [LARGE SCALE GENOMIC DNA]</scope>
    <source>
        <strain evidence="1 2">HZAU 226</strain>
    </source>
</reference>
<dbReference type="SUPFAM" id="SSF81301">
    <property type="entry name" value="Nucleotidyltransferase"/>
    <property type="match status" value="1"/>
</dbReference>
<organism evidence="1 2">
    <name type="scientific">Dermacoccus abyssi</name>
    <dbReference type="NCBI Taxonomy" id="322596"/>
    <lineage>
        <taxon>Bacteria</taxon>
        <taxon>Bacillati</taxon>
        <taxon>Actinomycetota</taxon>
        <taxon>Actinomycetes</taxon>
        <taxon>Micrococcales</taxon>
        <taxon>Dermacoccaceae</taxon>
        <taxon>Dermacoccus</taxon>
    </lineage>
</organism>
<dbReference type="InterPro" id="IPR043519">
    <property type="entry name" value="NT_sf"/>
</dbReference>
<keyword evidence="2" id="KW-1185">Reference proteome</keyword>
<protein>
    <submittedName>
        <fullName evidence="1">Nucleotidyltransferase family protein</fullName>
    </submittedName>
</protein>
<evidence type="ECO:0000313" key="2">
    <source>
        <dbReference type="Proteomes" id="UP000323565"/>
    </source>
</evidence>
<accession>A0ABX5ZAA9</accession>
<sequence>MPDRVRLELLHGYVQLVAQECGVRVLHLKGAAVHEGLRRGHGTSFDVDVLVHPDDVAPFLDALSTLGWEKLTGFEEGSAFGHAMNVRHDLGLIDLHRHWPGFEVSPVEAFETLWSRHEEMSIAEVPCPVPSLDDQRLILLLHHARSGSGSTRDLEAGWADSDEATRRRIRDLAKQFDAELALAAAVGQLEEYRSRPGYALWRYFVRGEQSRWEEWWGRYEAATGVRAKMLVLRGLVSVNADLLRFDLGREPTTREYAHAYRLRLRTAVGDLVSSARRRRKQGQR</sequence>
<dbReference type="Proteomes" id="UP000323565">
    <property type="component" value="Chromosome"/>
</dbReference>